<dbReference type="CDD" id="cd00085">
    <property type="entry name" value="HNHc"/>
    <property type="match status" value="1"/>
</dbReference>
<organism evidence="2">
    <name type="scientific">uncultured Caudovirales phage</name>
    <dbReference type="NCBI Taxonomy" id="2100421"/>
    <lineage>
        <taxon>Viruses</taxon>
        <taxon>Duplodnaviria</taxon>
        <taxon>Heunggongvirae</taxon>
        <taxon>Uroviricota</taxon>
        <taxon>Caudoviricetes</taxon>
        <taxon>Peduoviridae</taxon>
        <taxon>Maltschvirus</taxon>
        <taxon>Maltschvirus maltsch</taxon>
    </lineage>
</organism>
<proteinExistence type="predicted"/>
<evidence type="ECO:0000313" key="5">
    <source>
        <dbReference type="EMBL" id="CAB4198282.1"/>
    </source>
</evidence>
<gene>
    <name evidence="4" type="ORF">UFOVP1073_25</name>
    <name evidence="5" type="ORF">UFOVP1308_64</name>
    <name evidence="6" type="ORF">UFOVP1423_5</name>
    <name evidence="7" type="ORF">UFOVP1520_50</name>
    <name evidence="2" type="ORF">UFOVP898_27</name>
    <name evidence="3" type="ORF">UFOVP985_32</name>
</gene>
<dbReference type="InterPro" id="IPR002711">
    <property type="entry name" value="HNH"/>
</dbReference>
<dbReference type="GO" id="GO:0008270">
    <property type="term" value="F:zinc ion binding"/>
    <property type="evidence" value="ECO:0007669"/>
    <property type="project" value="InterPro"/>
</dbReference>
<protein>
    <submittedName>
        <fullName evidence="2">HNHc domain containing protein</fullName>
    </submittedName>
</protein>
<evidence type="ECO:0000313" key="3">
    <source>
        <dbReference type="EMBL" id="CAB4176447.1"/>
    </source>
</evidence>
<accession>A0A6J5PJ21</accession>
<reference evidence="2" key="1">
    <citation type="submission" date="2020-05" db="EMBL/GenBank/DDBJ databases">
        <authorList>
            <person name="Chiriac C."/>
            <person name="Salcher M."/>
            <person name="Ghai R."/>
            <person name="Kavagutti S V."/>
        </authorList>
    </citation>
    <scope>NUCLEOTIDE SEQUENCE</scope>
</reference>
<evidence type="ECO:0000313" key="6">
    <source>
        <dbReference type="EMBL" id="CAB4210283.1"/>
    </source>
</evidence>
<feature type="domain" description="HNH" evidence="1">
    <location>
        <begin position="39"/>
        <end position="78"/>
    </location>
</feature>
<dbReference type="GO" id="GO:0004519">
    <property type="term" value="F:endonuclease activity"/>
    <property type="evidence" value="ECO:0007669"/>
    <property type="project" value="InterPro"/>
</dbReference>
<dbReference type="InterPro" id="IPR003615">
    <property type="entry name" value="HNH_nuc"/>
</dbReference>
<dbReference type="EMBL" id="LR797361">
    <property type="protein sequence ID" value="CAB4210283.1"/>
    <property type="molecule type" value="Genomic_DNA"/>
</dbReference>
<dbReference type="EMBL" id="LR797009">
    <property type="protein sequence ID" value="CAB4181330.1"/>
    <property type="molecule type" value="Genomic_DNA"/>
</dbReference>
<dbReference type="Pfam" id="PF01844">
    <property type="entry name" value="HNH"/>
    <property type="match status" value="1"/>
</dbReference>
<sequence>MLKWFRKAAPDVGAEAAGGVPRSPQWESFLKNFLRGKSCIACGQSDGLTGHHVIPFHVDKSKELDPANIVPICADNCHLLFGHLKNWQWWNVAVREDCSAFYAKRKTAAGRTT</sequence>
<dbReference type="Gene3D" id="1.10.30.50">
    <property type="match status" value="1"/>
</dbReference>
<name>A0A6J5PJ21_9CAUD</name>
<evidence type="ECO:0000313" key="4">
    <source>
        <dbReference type="EMBL" id="CAB4181330.1"/>
    </source>
</evidence>
<dbReference type="GO" id="GO:0003676">
    <property type="term" value="F:nucleic acid binding"/>
    <property type="evidence" value="ECO:0007669"/>
    <property type="project" value="InterPro"/>
</dbReference>
<evidence type="ECO:0000313" key="2">
    <source>
        <dbReference type="EMBL" id="CAB4169168.1"/>
    </source>
</evidence>
<dbReference type="EMBL" id="LR796838">
    <property type="protein sequence ID" value="CAB4169168.1"/>
    <property type="molecule type" value="Genomic_DNA"/>
</dbReference>
<evidence type="ECO:0000259" key="1">
    <source>
        <dbReference type="Pfam" id="PF01844"/>
    </source>
</evidence>
<dbReference type="EMBL" id="LR796942">
    <property type="protein sequence ID" value="CAB4176447.1"/>
    <property type="molecule type" value="Genomic_DNA"/>
</dbReference>
<dbReference type="EMBL" id="LR798377">
    <property type="protein sequence ID" value="CAB5227399.1"/>
    <property type="molecule type" value="Genomic_DNA"/>
</dbReference>
<evidence type="ECO:0000313" key="7">
    <source>
        <dbReference type="EMBL" id="CAB5227399.1"/>
    </source>
</evidence>
<dbReference type="EMBL" id="LR797259">
    <property type="protein sequence ID" value="CAB4198282.1"/>
    <property type="molecule type" value="Genomic_DNA"/>
</dbReference>